<dbReference type="InterPro" id="IPR027304">
    <property type="entry name" value="Trigger_fact/SurA_dom_sf"/>
</dbReference>
<evidence type="ECO:0000256" key="13">
    <source>
        <dbReference type="ARBA" id="ARBA00042775"/>
    </source>
</evidence>
<keyword evidence="14" id="KW-0697">Rotamase</keyword>
<dbReference type="InterPro" id="IPR000297">
    <property type="entry name" value="PPIase_PpiC"/>
</dbReference>
<dbReference type="EMBL" id="SNXY01000006">
    <property type="protein sequence ID" value="TDP87426.1"/>
    <property type="molecule type" value="Genomic_DNA"/>
</dbReference>
<evidence type="ECO:0000256" key="15">
    <source>
        <dbReference type="SAM" id="Phobius"/>
    </source>
</evidence>
<evidence type="ECO:0000256" key="12">
    <source>
        <dbReference type="ARBA" id="ARBA00040743"/>
    </source>
</evidence>
<evidence type="ECO:0000256" key="14">
    <source>
        <dbReference type="PROSITE-ProRule" id="PRU00278"/>
    </source>
</evidence>
<evidence type="ECO:0000256" key="8">
    <source>
        <dbReference type="ARBA" id="ARBA00023186"/>
    </source>
</evidence>
<dbReference type="PROSITE" id="PS50198">
    <property type="entry name" value="PPIC_PPIASE_2"/>
    <property type="match status" value="1"/>
</dbReference>
<evidence type="ECO:0000313" key="17">
    <source>
        <dbReference type="EMBL" id="TDP87426.1"/>
    </source>
</evidence>
<keyword evidence="5 15" id="KW-0812">Transmembrane</keyword>
<dbReference type="RefSeq" id="WP_126535450.1">
    <property type="nucleotide sequence ID" value="NZ_BSPM01000008.1"/>
</dbReference>
<sequence>MLDTLRRGAQTWVAKLLMAILVVSFGAWGIADVFRNFSVHAVASVGGTDIEATEFQRVYQRQIQNFSRQMGQAVSAETAMAFGLPQRILGQLMADAALLDAARGYGIGLSDDALAKAIADDPVLRPQGATAFDRAYFQQLLQQNGFSEASYVTQRRGDELRKQLLDGLVGDVTAPAALIEAVARYRNEVRIVETAALPRNAVTPVPVPTDDDLAKWYETNKATFAAPEIRTLSIVSATPDALADAAAVSDEDARKEYERTKASFGTPETRRIQQVLLPTIEDAKAAADKIAAGGTFDQLIAERGLKAEDIDLGVMTKAQVIDPAVAEAAFALPLNQVSQPIGATFGGALIRVTEITPEHVRPYEEVAAEIKKTIATRLAEKQILDLHDEIEDARAGGATIQEIAERFKLKLVTAEVDAQGARADGTEVADLPEKQALLQAAFAADEGGETDPVPSGKGFVWYSVDKVVAAHDRPLADVRDKAAAAWTDAKVDELLAAKADAMVEAVKAGGDFAKLAADAGATVATSDAFARNAQKPELGPAGVEAAFGGPAGHVVAVEGPDRERIVMRVKNAVVPPFFAEAADSIDAAKQLRTELESSLEAQYVEALKKKLGTTVNQAMLDSVIGLGSR</sequence>
<evidence type="ECO:0000256" key="4">
    <source>
        <dbReference type="ARBA" id="ARBA00022519"/>
    </source>
</evidence>
<feature type="transmembrane region" description="Helical" evidence="15">
    <location>
        <begin position="12"/>
        <end position="31"/>
    </location>
</feature>
<keyword evidence="18" id="KW-1185">Reference proteome</keyword>
<feature type="domain" description="PpiC" evidence="16">
    <location>
        <begin position="267"/>
        <end position="354"/>
    </location>
</feature>
<keyword evidence="7 15" id="KW-0472">Membrane</keyword>
<dbReference type="PANTHER" id="PTHR47529:SF1">
    <property type="entry name" value="PERIPLASMIC CHAPERONE PPID"/>
    <property type="match status" value="1"/>
</dbReference>
<keyword evidence="4" id="KW-0997">Cell inner membrane</keyword>
<evidence type="ECO:0000256" key="11">
    <source>
        <dbReference type="ARBA" id="ARBA00038408"/>
    </source>
</evidence>
<dbReference type="InterPro" id="IPR046357">
    <property type="entry name" value="PPIase_dom_sf"/>
</dbReference>
<keyword evidence="8" id="KW-0143">Chaperone</keyword>
<dbReference type="AlphaFoldDB" id="A0A4R6RNM6"/>
<dbReference type="SUPFAM" id="SSF54534">
    <property type="entry name" value="FKBP-like"/>
    <property type="match status" value="1"/>
</dbReference>
<evidence type="ECO:0000259" key="16">
    <source>
        <dbReference type="PROSITE" id="PS50198"/>
    </source>
</evidence>
<dbReference type="Proteomes" id="UP000294547">
    <property type="component" value="Unassembled WGS sequence"/>
</dbReference>
<proteinExistence type="inferred from homology"/>
<name>A0A4R6RNM6_9HYPH</name>
<dbReference type="InterPro" id="IPR052029">
    <property type="entry name" value="PpiD_chaperone"/>
</dbReference>
<accession>A0A4R6RNM6</accession>
<dbReference type="Gene3D" id="3.10.50.40">
    <property type="match status" value="1"/>
</dbReference>
<keyword evidence="14 17" id="KW-0413">Isomerase</keyword>
<dbReference type="GO" id="GO:0003755">
    <property type="term" value="F:peptidyl-prolyl cis-trans isomerase activity"/>
    <property type="evidence" value="ECO:0007669"/>
    <property type="project" value="UniProtKB-KW"/>
</dbReference>
<evidence type="ECO:0000256" key="6">
    <source>
        <dbReference type="ARBA" id="ARBA00022989"/>
    </source>
</evidence>
<dbReference type="PANTHER" id="PTHR47529">
    <property type="entry name" value="PEPTIDYL-PROLYL CIS-TRANS ISOMERASE D"/>
    <property type="match status" value="1"/>
</dbReference>
<reference evidence="17 18" key="1">
    <citation type="submission" date="2019-03" db="EMBL/GenBank/DDBJ databases">
        <title>Genomic Encyclopedia of Type Strains, Phase IV (KMG-IV): sequencing the most valuable type-strain genomes for metagenomic binning, comparative biology and taxonomic classification.</title>
        <authorList>
            <person name="Goeker M."/>
        </authorList>
    </citation>
    <scope>NUCLEOTIDE SEQUENCE [LARGE SCALE GENOMIC DNA]</scope>
    <source>
        <strain evidence="17 18">DSM 102969</strain>
    </source>
</reference>
<keyword evidence="3" id="KW-1003">Cell membrane</keyword>
<dbReference type="Gene3D" id="1.10.4030.10">
    <property type="entry name" value="Porin chaperone SurA, peptide-binding domain"/>
    <property type="match status" value="1"/>
</dbReference>
<dbReference type="OrthoDB" id="9768393at2"/>
<dbReference type="Pfam" id="PF13145">
    <property type="entry name" value="Rotamase_2"/>
    <property type="match status" value="1"/>
</dbReference>
<comment type="subcellular location">
    <subcellularLocation>
        <location evidence="1">Cell inner membrane</location>
        <topology evidence="1">Single-pass type II membrane protein</topology>
        <orientation evidence="1">Periplasmic side</orientation>
    </subcellularLocation>
</comment>
<dbReference type="Pfam" id="PF13624">
    <property type="entry name" value="SurA_N_3"/>
    <property type="match status" value="1"/>
</dbReference>
<evidence type="ECO:0000256" key="1">
    <source>
        <dbReference type="ARBA" id="ARBA00004382"/>
    </source>
</evidence>
<evidence type="ECO:0000313" key="18">
    <source>
        <dbReference type="Proteomes" id="UP000294547"/>
    </source>
</evidence>
<comment type="caution">
    <text evidence="17">The sequence shown here is derived from an EMBL/GenBank/DDBJ whole genome shotgun (WGS) entry which is preliminary data.</text>
</comment>
<evidence type="ECO:0000256" key="2">
    <source>
        <dbReference type="ARBA" id="ARBA00018370"/>
    </source>
</evidence>
<evidence type="ECO:0000256" key="7">
    <source>
        <dbReference type="ARBA" id="ARBA00023136"/>
    </source>
</evidence>
<dbReference type="GO" id="GO:0005886">
    <property type="term" value="C:plasma membrane"/>
    <property type="evidence" value="ECO:0007669"/>
    <property type="project" value="UniProtKB-SubCell"/>
</dbReference>
<protein>
    <recommendedName>
        <fullName evidence="2">Parvulin-like PPIase</fullName>
    </recommendedName>
    <alternativeName>
        <fullName evidence="9">Peptidyl-prolyl cis-trans isomerase plp</fullName>
    </alternativeName>
    <alternativeName>
        <fullName evidence="12">Periplasmic chaperone PpiD</fullName>
    </alternativeName>
    <alternativeName>
        <fullName evidence="13">Periplasmic folding chaperone</fullName>
    </alternativeName>
    <alternativeName>
        <fullName evidence="10">Rotamase plp</fullName>
    </alternativeName>
</protein>
<dbReference type="SUPFAM" id="SSF109998">
    <property type="entry name" value="Triger factor/SurA peptide-binding domain-like"/>
    <property type="match status" value="1"/>
</dbReference>
<gene>
    <name evidence="17" type="ORF">EDD54_1321</name>
</gene>
<organism evidence="17 18">
    <name type="scientific">Oharaeibacter diazotrophicus</name>
    <dbReference type="NCBI Taxonomy" id="1920512"/>
    <lineage>
        <taxon>Bacteria</taxon>
        <taxon>Pseudomonadati</taxon>
        <taxon>Pseudomonadota</taxon>
        <taxon>Alphaproteobacteria</taxon>
        <taxon>Hyphomicrobiales</taxon>
        <taxon>Pleomorphomonadaceae</taxon>
        <taxon>Oharaeibacter</taxon>
    </lineage>
</organism>
<evidence type="ECO:0000256" key="3">
    <source>
        <dbReference type="ARBA" id="ARBA00022475"/>
    </source>
</evidence>
<comment type="similarity">
    <text evidence="11">Belongs to the PpiD chaperone family.</text>
</comment>
<evidence type="ECO:0000256" key="10">
    <source>
        <dbReference type="ARBA" id="ARBA00031484"/>
    </source>
</evidence>
<evidence type="ECO:0000256" key="5">
    <source>
        <dbReference type="ARBA" id="ARBA00022692"/>
    </source>
</evidence>
<keyword evidence="6 15" id="KW-1133">Transmembrane helix</keyword>
<evidence type="ECO:0000256" key="9">
    <source>
        <dbReference type="ARBA" id="ARBA00030642"/>
    </source>
</evidence>